<dbReference type="PANTHER" id="PTHR42085">
    <property type="entry name" value="F-BOX DOMAIN-CONTAINING PROTEIN"/>
    <property type="match status" value="1"/>
</dbReference>
<dbReference type="Proteomes" id="UP000799536">
    <property type="component" value="Unassembled WGS sequence"/>
</dbReference>
<feature type="non-terminal residue" evidence="1">
    <location>
        <position position="1"/>
    </location>
</feature>
<evidence type="ECO:0000313" key="1">
    <source>
        <dbReference type="EMBL" id="KAF2203866.1"/>
    </source>
</evidence>
<dbReference type="InterPro" id="IPR038883">
    <property type="entry name" value="AN11006-like"/>
</dbReference>
<comment type="caution">
    <text evidence="1">The sequence shown here is derived from an EMBL/GenBank/DDBJ whole genome shotgun (WGS) entry which is preliminary data.</text>
</comment>
<name>A0A9P4JQT2_9PLEO</name>
<accession>A0A9P4JQT2</accession>
<dbReference type="EMBL" id="ML993891">
    <property type="protein sequence ID" value="KAF2203866.1"/>
    <property type="molecule type" value="Genomic_DNA"/>
</dbReference>
<keyword evidence="2" id="KW-1185">Reference proteome</keyword>
<gene>
    <name evidence="1" type="ORF">GQ43DRAFT_357487</name>
</gene>
<feature type="non-terminal residue" evidence="1">
    <location>
        <position position="228"/>
    </location>
</feature>
<sequence length="228" mass="26143">LPVPAEALIPEPFNINFMAFPLTIRNRIYTYLLTVSGLISIRQNRTPFFAYALIQDEITGNKTSFSKCSSFNINILQTCKAVHAEAKEVLYGENKFDMLNLTDKTSPKADFGVQVFGMGYQSLVKRTVFRAEYLKEFAWMVNSGWTGLKEAFPGLEHETLVLELEELGLKYHRVLVRKEREEWRKWVKRISRSIMTVLGGGRGKAIVVPVWMDLEVMFPGRREVGKGR</sequence>
<protein>
    <submittedName>
        <fullName evidence="1">Uncharacterized protein</fullName>
    </submittedName>
</protein>
<organism evidence="1 2">
    <name type="scientific">Delitschia confertaspora ATCC 74209</name>
    <dbReference type="NCBI Taxonomy" id="1513339"/>
    <lineage>
        <taxon>Eukaryota</taxon>
        <taxon>Fungi</taxon>
        <taxon>Dikarya</taxon>
        <taxon>Ascomycota</taxon>
        <taxon>Pezizomycotina</taxon>
        <taxon>Dothideomycetes</taxon>
        <taxon>Pleosporomycetidae</taxon>
        <taxon>Pleosporales</taxon>
        <taxon>Delitschiaceae</taxon>
        <taxon>Delitschia</taxon>
    </lineage>
</organism>
<reference evidence="1" key="1">
    <citation type="journal article" date="2020" name="Stud. Mycol.">
        <title>101 Dothideomycetes genomes: a test case for predicting lifestyles and emergence of pathogens.</title>
        <authorList>
            <person name="Haridas S."/>
            <person name="Albert R."/>
            <person name="Binder M."/>
            <person name="Bloem J."/>
            <person name="Labutti K."/>
            <person name="Salamov A."/>
            <person name="Andreopoulos B."/>
            <person name="Baker S."/>
            <person name="Barry K."/>
            <person name="Bills G."/>
            <person name="Bluhm B."/>
            <person name="Cannon C."/>
            <person name="Castanera R."/>
            <person name="Culley D."/>
            <person name="Daum C."/>
            <person name="Ezra D."/>
            <person name="Gonzalez J."/>
            <person name="Henrissat B."/>
            <person name="Kuo A."/>
            <person name="Liang C."/>
            <person name="Lipzen A."/>
            <person name="Lutzoni F."/>
            <person name="Magnuson J."/>
            <person name="Mondo S."/>
            <person name="Nolan M."/>
            <person name="Ohm R."/>
            <person name="Pangilinan J."/>
            <person name="Park H.-J."/>
            <person name="Ramirez L."/>
            <person name="Alfaro M."/>
            <person name="Sun H."/>
            <person name="Tritt A."/>
            <person name="Yoshinaga Y."/>
            <person name="Zwiers L.-H."/>
            <person name="Turgeon B."/>
            <person name="Goodwin S."/>
            <person name="Spatafora J."/>
            <person name="Crous P."/>
            <person name="Grigoriev I."/>
        </authorList>
    </citation>
    <scope>NUCLEOTIDE SEQUENCE</scope>
    <source>
        <strain evidence="1">ATCC 74209</strain>
    </source>
</reference>
<dbReference type="OrthoDB" id="2951834at2759"/>
<dbReference type="AlphaFoldDB" id="A0A9P4JQT2"/>
<dbReference type="PANTHER" id="PTHR42085:SF1">
    <property type="entry name" value="F-BOX DOMAIN-CONTAINING PROTEIN"/>
    <property type="match status" value="1"/>
</dbReference>
<proteinExistence type="predicted"/>
<evidence type="ECO:0000313" key="2">
    <source>
        <dbReference type="Proteomes" id="UP000799536"/>
    </source>
</evidence>